<dbReference type="GO" id="GO:0031083">
    <property type="term" value="C:BLOC-1 complex"/>
    <property type="evidence" value="ECO:0007669"/>
    <property type="project" value="InterPro"/>
</dbReference>
<evidence type="ECO:0000313" key="6">
    <source>
        <dbReference type="Proteomes" id="UP001201812"/>
    </source>
</evidence>
<dbReference type="GO" id="GO:0007040">
    <property type="term" value="P:lysosome organization"/>
    <property type="evidence" value="ECO:0007669"/>
    <property type="project" value="TreeGrafter"/>
</dbReference>
<comment type="caution">
    <text evidence="5">The sequence shown here is derived from an EMBL/GenBank/DDBJ whole genome shotgun (WGS) entry which is preliminary data.</text>
</comment>
<dbReference type="Proteomes" id="UP001201812">
    <property type="component" value="Unassembled WGS sequence"/>
</dbReference>
<evidence type="ECO:0000313" key="5">
    <source>
        <dbReference type="EMBL" id="KAI1710852.1"/>
    </source>
</evidence>
<evidence type="ECO:0000256" key="3">
    <source>
        <dbReference type="ARBA" id="ARBA00033330"/>
    </source>
</evidence>
<dbReference type="Pfam" id="PF14712">
    <property type="entry name" value="Snapin_Pallidin"/>
    <property type="match status" value="1"/>
</dbReference>
<dbReference type="EMBL" id="JAKKPZ010000024">
    <property type="protein sequence ID" value="KAI1710852.1"/>
    <property type="molecule type" value="Genomic_DNA"/>
</dbReference>
<dbReference type="InterPro" id="IPR028119">
    <property type="entry name" value="Snapin/Pallidin/Snn1"/>
</dbReference>
<dbReference type="GO" id="GO:0008333">
    <property type="term" value="P:endosome to lysosome transport"/>
    <property type="evidence" value="ECO:0007669"/>
    <property type="project" value="TreeGrafter"/>
</dbReference>
<dbReference type="GO" id="GO:0000149">
    <property type="term" value="F:SNARE binding"/>
    <property type="evidence" value="ECO:0007669"/>
    <property type="project" value="TreeGrafter"/>
</dbReference>
<evidence type="ECO:0000256" key="2">
    <source>
        <dbReference type="ARBA" id="ARBA00023054"/>
    </source>
</evidence>
<dbReference type="GO" id="GO:0006886">
    <property type="term" value="P:intracellular protein transport"/>
    <property type="evidence" value="ECO:0007669"/>
    <property type="project" value="InterPro"/>
</dbReference>
<accession>A0AAD4MYR6</accession>
<dbReference type="GO" id="GO:0008021">
    <property type="term" value="C:synaptic vesicle"/>
    <property type="evidence" value="ECO:0007669"/>
    <property type="project" value="TreeGrafter"/>
</dbReference>
<dbReference type="GO" id="GO:0032418">
    <property type="term" value="P:lysosome localization"/>
    <property type="evidence" value="ECO:0007669"/>
    <property type="project" value="TreeGrafter"/>
</dbReference>
<evidence type="ECO:0000256" key="1">
    <source>
        <dbReference type="ARBA" id="ARBA00006111"/>
    </source>
</evidence>
<name>A0AAD4MYR6_9BILA</name>
<dbReference type="AlphaFoldDB" id="A0AAD4MYR6"/>
<organism evidence="5 6">
    <name type="scientific">Ditylenchus destructor</name>
    <dbReference type="NCBI Taxonomy" id="166010"/>
    <lineage>
        <taxon>Eukaryota</taxon>
        <taxon>Metazoa</taxon>
        <taxon>Ecdysozoa</taxon>
        <taxon>Nematoda</taxon>
        <taxon>Chromadorea</taxon>
        <taxon>Rhabditida</taxon>
        <taxon>Tylenchina</taxon>
        <taxon>Tylenchomorpha</taxon>
        <taxon>Sphaerularioidea</taxon>
        <taxon>Anguinidae</taxon>
        <taxon>Anguininae</taxon>
        <taxon>Ditylenchus</taxon>
    </lineage>
</organism>
<feature type="region of interest" description="Disordered" evidence="4">
    <location>
        <begin position="1"/>
        <end position="20"/>
    </location>
</feature>
<proteinExistence type="inferred from homology"/>
<dbReference type="GO" id="GO:0016079">
    <property type="term" value="P:synaptic vesicle exocytosis"/>
    <property type="evidence" value="ECO:0007669"/>
    <property type="project" value="TreeGrafter"/>
</dbReference>
<comment type="similarity">
    <text evidence="1">Belongs to the SNAPIN family.</text>
</comment>
<keyword evidence="6" id="KW-1185">Reference proteome</keyword>
<dbReference type="PANTHER" id="PTHR31305">
    <property type="entry name" value="SNARE-ASSOCIATED PROTEIN SNAPIN"/>
    <property type="match status" value="1"/>
</dbReference>
<evidence type="ECO:0000256" key="4">
    <source>
        <dbReference type="SAM" id="MobiDB-lite"/>
    </source>
</evidence>
<reference evidence="5" key="1">
    <citation type="submission" date="2022-01" db="EMBL/GenBank/DDBJ databases">
        <title>Genome Sequence Resource for Two Populations of Ditylenchus destructor, the Migratory Endoparasitic Phytonematode.</title>
        <authorList>
            <person name="Zhang H."/>
            <person name="Lin R."/>
            <person name="Xie B."/>
        </authorList>
    </citation>
    <scope>NUCLEOTIDE SEQUENCE</scope>
    <source>
        <strain evidence="5">BazhouSP</strain>
    </source>
</reference>
<keyword evidence="2" id="KW-0175">Coiled coil</keyword>
<sequence>MDAESDVEAETLPKNRQRQPYHQEILMAARETIQLNSIQTEGAPASSSATTPDAAIGGGSDMCEAIMEMVRPAVVKLDEQVKNTRKSQLMLANHINQLSSYLKVIGDEQSAPYDLDAYVTKLDDSRKRVSSMTGRLQIIHERMSQLQRNIARETFRQKQQLNKSQP</sequence>
<gene>
    <name evidence="5" type="ORF">DdX_10554</name>
</gene>
<dbReference type="GO" id="GO:0099078">
    <property type="term" value="C:BORC complex"/>
    <property type="evidence" value="ECO:0007669"/>
    <property type="project" value="TreeGrafter"/>
</dbReference>
<dbReference type="GO" id="GO:2000300">
    <property type="term" value="P:regulation of synaptic vesicle exocytosis"/>
    <property type="evidence" value="ECO:0007669"/>
    <property type="project" value="TreeGrafter"/>
</dbReference>
<dbReference type="PANTHER" id="PTHR31305:SF2">
    <property type="entry name" value="SNARE-ASSOCIATED PROTEIN SNAPIN"/>
    <property type="match status" value="1"/>
</dbReference>
<dbReference type="InterPro" id="IPR017246">
    <property type="entry name" value="Snapin"/>
</dbReference>
<protein>
    <recommendedName>
        <fullName evidence="3">Biogenesis of lysosome-related organelles complex 1 subunit 7</fullName>
    </recommendedName>
</protein>